<keyword evidence="2" id="KW-0812">Transmembrane</keyword>
<gene>
    <name evidence="3" type="ORF">F7725_024233</name>
</gene>
<feature type="compositionally biased region" description="Polar residues" evidence="1">
    <location>
        <begin position="203"/>
        <end position="219"/>
    </location>
</feature>
<dbReference type="InterPro" id="IPR031479">
    <property type="entry name" value="SLX4IP"/>
</dbReference>
<organism evidence="3 4">
    <name type="scientific">Dissostichus mawsoni</name>
    <name type="common">Antarctic cod</name>
    <dbReference type="NCBI Taxonomy" id="36200"/>
    <lineage>
        <taxon>Eukaryota</taxon>
        <taxon>Metazoa</taxon>
        <taxon>Chordata</taxon>
        <taxon>Craniata</taxon>
        <taxon>Vertebrata</taxon>
        <taxon>Euteleostomi</taxon>
        <taxon>Actinopterygii</taxon>
        <taxon>Neopterygii</taxon>
        <taxon>Teleostei</taxon>
        <taxon>Neoteleostei</taxon>
        <taxon>Acanthomorphata</taxon>
        <taxon>Eupercaria</taxon>
        <taxon>Perciformes</taxon>
        <taxon>Notothenioidei</taxon>
        <taxon>Nototheniidae</taxon>
        <taxon>Dissostichus</taxon>
    </lineage>
</organism>
<dbReference type="Pfam" id="PF15744">
    <property type="entry name" value="UPF0492"/>
    <property type="match status" value="1"/>
</dbReference>
<keyword evidence="4" id="KW-1185">Reference proteome</keyword>
<evidence type="ECO:0000313" key="4">
    <source>
        <dbReference type="Proteomes" id="UP000518266"/>
    </source>
</evidence>
<reference evidence="3 4" key="1">
    <citation type="submission" date="2020-03" db="EMBL/GenBank/DDBJ databases">
        <title>Dissostichus mawsoni Genome sequencing and assembly.</title>
        <authorList>
            <person name="Park H."/>
        </authorList>
    </citation>
    <scope>NUCLEOTIDE SEQUENCE [LARGE SCALE GENOMIC DNA]</scope>
    <source>
        <strain evidence="3">DM0001</strain>
        <tissue evidence="3">Muscle</tissue>
    </source>
</reference>
<feature type="compositionally biased region" description="Basic and acidic residues" evidence="1">
    <location>
        <begin position="300"/>
        <end position="310"/>
    </location>
</feature>
<feature type="region of interest" description="Disordered" evidence="1">
    <location>
        <begin position="263"/>
        <end position="412"/>
    </location>
</feature>
<dbReference type="Proteomes" id="UP000518266">
    <property type="component" value="Unassembled WGS sequence"/>
</dbReference>
<evidence type="ECO:0000256" key="2">
    <source>
        <dbReference type="SAM" id="Phobius"/>
    </source>
</evidence>
<dbReference type="PANTHER" id="PTHR28557:SF1">
    <property type="entry name" value="PROTEIN SLX4IP"/>
    <property type="match status" value="1"/>
</dbReference>
<dbReference type="PANTHER" id="PTHR28557">
    <property type="entry name" value="PROTEIN SLX4IP"/>
    <property type="match status" value="1"/>
</dbReference>
<evidence type="ECO:0000256" key="1">
    <source>
        <dbReference type="SAM" id="MobiDB-lite"/>
    </source>
</evidence>
<feature type="compositionally biased region" description="Low complexity" evidence="1">
    <location>
        <begin position="381"/>
        <end position="390"/>
    </location>
</feature>
<comment type="caution">
    <text evidence="3">The sequence shown here is derived from an EMBL/GenBank/DDBJ whole genome shotgun (WGS) entry which is preliminary data.</text>
</comment>
<dbReference type="AlphaFoldDB" id="A0A7J5XYW4"/>
<dbReference type="OrthoDB" id="9933290at2759"/>
<proteinExistence type="predicted"/>
<sequence length="412" mass="45001">MAKGSEVGRRVKLLAGSMPLSNLWLSFLFVLQCGNFAVLVDLHVLPLAGLEDTSWFTAHHIEEVTALVRDAVDRRVKQYAESLHHRRQPKQKKELPPAPAFLVKGKSFHLVANFLKRHFNLRCIVKQLYGDMRVFPERYVVCVSCPEDASAHRGNPSLAASPGEKSCMGLEDVVSLDKQGMFSSVGAGAKQAGVQRELHASSGGEQQVDQGDCPQNQRGEIQAGDSESSQKRQAVVRRPPEADHMVPCPSALNEAEAQIGTTQERGLTQDQQTGNSPPDGINPTGASEISQKTRKSKRSKPSDSGEDPHPQRAKRTCLERPPATTPPAEANAESKAFPVSGRTKTTVEVELLTPGKRAQRPPSQAITRHRQTKTGWPQPASSGSSISSRSTLAEEGNENVPRTSRLRRLKRS</sequence>
<feature type="compositionally biased region" description="Polar residues" evidence="1">
    <location>
        <begin position="263"/>
        <end position="276"/>
    </location>
</feature>
<feature type="region of interest" description="Disordered" evidence="1">
    <location>
        <begin position="193"/>
        <end position="247"/>
    </location>
</feature>
<keyword evidence="2" id="KW-1133">Transmembrane helix</keyword>
<protein>
    <recommendedName>
        <fullName evidence="5">Protein SLX4IP</fullName>
    </recommendedName>
</protein>
<dbReference type="EMBL" id="JAAKFY010000019">
    <property type="protein sequence ID" value="KAF3842282.1"/>
    <property type="molecule type" value="Genomic_DNA"/>
</dbReference>
<name>A0A7J5XYW4_DISMA</name>
<feature type="transmembrane region" description="Helical" evidence="2">
    <location>
        <begin position="21"/>
        <end position="40"/>
    </location>
</feature>
<keyword evidence="2" id="KW-0472">Membrane</keyword>
<accession>A0A7J5XYW4</accession>
<evidence type="ECO:0000313" key="3">
    <source>
        <dbReference type="EMBL" id="KAF3842282.1"/>
    </source>
</evidence>
<evidence type="ECO:0008006" key="5">
    <source>
        <dbReference type="Google" id="ProtNLM"/>
    </source>
</evidence>